<dbReference type="EMBL" id="CP021780">
    <property type="protein sequence ID" value="ASA20475.1"/>
    <property type="molecule type" value="Genomic_DNA"/>
</dbReference>
<dbReference type="OrthoDB" id="9813552at2"/>
<evidence type="ECO:0000256" key="1">
    <source>
        <dbReference type="ARBA" id="ARBA00022737"/>
    </source>
</evidence>
<dbReference type="Proteomes" id="UP000249890">
    <property type="component" value="Chromosome"/>
</dbReference>
<dbReference type="InterPro" id="IPR036634">
    <property type="entry name" value="PRD_sf"/>
</dbReference>
<dbReference type="Pfam" id="PF00874">
    <property type="entry name" value="PRD"/>
    <property type="match status" value="2"/>
</dbReference>
<dbReference type="PROSITE" id="PS51372">
    <property type="entry name" value="PRD_2"/>
    <property type="match status" value="2"/>
</dbReference>
<dbReference type="SMART" id="SM01061">
    <property type="entry name" value="CAT_RBD"/>
    <property type="match status" value="1"/>
</dbReference>
<accession>A0A2Z2KAB1</accession>
<dbReference type="InterPro" id="IPR011608">
    <property type="entry name" value="PRD"/>
</dbReference>
<keyword evidence="4" id="KW-1185">Reference proteome</keyword>
<feature type="domain" description="PRD" evidence="2">
    <location>
        <begin position="65"/>
        <end position="170"/>
    </location>
</feature>
<evidence type="ECO:0000313" key="4">
    <source>
        <dbReference type="Proteomes" id="UP000249890"/>
    </source>
</evidence>
<dbReference type="RefSeq" id="WP_087914495.1">
    <property type="nucleotide sequence ID" value="NZ_CP021780.1"/>
</dbReference>
<reference evidence="3 4" key="1">
    <citation type="submission" date="2017-06" db="EMBL/GenBank/DDBJ databases">
        <title>Complete genome sequence of Paenibacillus donghaensis KCTC 13049T isolated from East Sea sediment, South Korea.</title>
        <authorList>
            <person name="Jung B.K."/>
            <person name="Hong S.-J."/>
            <person name="Shin J.-H."/>
        </authorList>
    </citation>
    <scope>NUCLEOTIDE SEQUENCE [LARGE SCALE GENOMIC DNA]</scope>
    <source>
        <strain evidence="3 4">KCTC 13049</strain>
    </source>
</reference>
<dbReference type="NCBIfam" id="NF046042">
    <property type="entry name" value="LicT"/>
    <property type="match status" value="1"/>
</dbReference>
<keyword evidence="1" id="KW-0677">Repeat</keyword>
<dbReference type="PANTHER" id="PTHR30185">
    <property type="entry name" value="CRYPTIC BETA-GLUCOSIDE BGL OPERON ANTITERMINATOR"/>
    <property type="match status" value="1"/>
</dbReference>
<dbReference type="PANTHER" id="PTHR30185:SF15">
    <property type="entry name" value="CRYPTIC BETA-GLUCOSIDE BGL OPERON ANTITERMINATOR"/>
    <property type="match status" value="1"/>
</dbReference>
<dbReference type="AlphaFoldDB" id="A0A2Z2KAB1"/>
<dbReference type="Gene3D" id="2.30.24.10">
    <property type="entry name" value="CAT RNA-binding domain"/>
    <property type="match status" value="1"/>
</dbReference>
<dbReference type="SUPFAM" id="SSF63520">
    <property type="entry name" value="PTS-regulatory domain, PRD"/>
    <property type="match status" value="2"/>
</dbReference>
<name>A0A2Z2KAB1_9BACL</name>
<feature type="domain" description="PRD" evidence="2">
    <location>
        <begin position="171"/>
        <end position="278"/>
    </location>
</feature>
<dbReference type="Gene3D" id="1.10.1790.10">
    <property type="entry name" value="PRD domain"/>
    <property type="match status" value="2"/>
</dbReference>
<organism evidence="3 4">
    <name type="scientific">Paenibacillus donghaensis</name>
    <dbReference type="NCBI Taxonomy" id="414771"/>
    <lineage>
        <taxon>Bacteria</taxon>
        <taxon>Bacillati</taxon>
        <taxon>Bacillota</taxon>
        <taxon>Bacilli</taxon>
        <taxon>Bacillales</taxon>
        <taxon>Paenibacillaceae</taxon>
        <taxon>Paenibacillus</taxon>
    </lineage>
</organism>
<protein>
    <submittedName>
        <fullName evidence="3">Antitermination protein BlgG</fullName>
    </submittedName>
</protein>
<gene>
    <name evidence="3" type="ORF">B9T62_06460</name>
</gene>
<dbReference type="GO" id="GO:0006355">
    <property type="term" value="P:regulation of DNA-templated transcription"/>
    <property type="evidence" value="ECO:0007669"/>
    <property type="project" value="InterPro"/>
</dbReference>
<dbReference type="Pfam" id="PF03123">
    <property type="entry name" value="CAT_RBD"/>
    <property type="match status" value="1"/>
</dbReference>
<dbReference type="GO" id="GO:0003723">
    <property type="term" value="F:RNA binding"/>
    <property type="evidence" value="ECO:0007669"/>
    <property type="project" value="InterPro"/>
</dbReference>
<dbReference type="KEGG" id="pdh:B9T62_06460"/>
<dbReference type="InterPro" id="IPR036650">
    <property type="entry name" value="CAT_RNA-bd_dom_sf"/>
</dbReference>
<evidence type="ECO:0000259" key="2">
    <source>
        <dbReference type="PROSITE" id="PS51372"/>
    </source>
</evidence>
<dbReference type="SUPFAM" id="SSF50151">
    <property type="entry name" value="SacY-like RNA-binding domain"/>
    <property type="match status" value="1"/>
</dbReference>
<sequence length="278" mass="32719">MRIIKKLNNSVVVAKDDNDHEVVIMGKGIGCNYEMGYVLSRDEFERVYVLEDEKASDAVIRLSRDVPDVYFEISRKIIDYAKQNITTKLNEHIYVALTDHIYFAVQRHKDNITVQNRLFWEVKKFYPKEFKVGLYGLGVMFDELNILFPEEEAGNIAFHLVNAQQYTDDLSQSTFITTVIKDILNIVSYHFGVTLDHDSLNYSRFVTHLQYFSQRLIEKVDTEADDGFLYDQVRTMYQKEFECAMRIKNYVQKTFEREISNSELIYLTIHINRVINRG</sequence>
<evidence type="ECO:0000313" key="3">
    <source>
        <dbReference type="EMBL" id="ASA20475.1"/>
    </source>
</evidence>
<dbReference type="InterPro" id="IPR050661">
    <property type="entry name" value="BglG_antiterminators"/>
</dbReference>
<dbReference type="InterPro" id="IPR004341">
    <property type="entry name" value="CAT_RNA-bd_dom"/>
</dbReference>
<proteinExistence type="predicted"/>